<dbReference type="EMBL" id="JAMZMK010007544">
    <property type="protein sequence ID" value="KAI7744345.1"/>
    <property type="molecule type" value="Genomic_DNA"/>
</dbReference>
<dbReference type="PANTHER" id="PTHR45831">
    <property type="entry name" value="LD24721P"/>
    <property type="match status" value="1"/>
</dbReference>
<comment type="caution">
    <text evidence="5">The sequence shown here is derived from an EMBL/GenBank/DDBJ whole genome shotgun (WGS) entry which is preliminary data.</text>
</comment>
<keyword evidence="4" id="KW-0472">Membrane</keyword>
<dbReference type="GO" id="GO:0072380">
    <property type="term" value="C:TRC complex"/>
    <property type="evidence" value="ECO:0007669"/>
    <property type="project" value="TreeGrafter"/>
</dbReference>
<keyword evidence="4" id="KW-0812">Transmembrane</keyword>
<evidence type="ECO:0000256" key="1">
    <source>
        <dbReference type="ARBA" id="ARBA00022737"/>
    </source>
</evidence>
<keyword evidence="2 3" id="KW-0802">TPR repeat</keyword>
<feature type="repeat" description="TPR" evidence="3">
    <location>
        <begin position="370"/>
        <end position="403"/>
    </location>
</feature>
<feature type="repeat" description="TPR" evidence="3">
    <location>
        <begin position="404"/>
        <end position="437"/>
    </location>
</feature>
<gene>
    <name evidence="5" type="ORF">M8C21_013798</name>
</gene>
<evidence type="ECO:0000256" key="3">
    <source>
        <dbReference type="PROSITE-ProRule" id="PRU00339"/>
    </source>
</evidence>
<organism evidence="5 6">
    <name type="scientific">Ambrosia artemisiifolia</name>
    <name type="common">Common ragweed</name>
    <dbReference type="NCBI Taxonomy" id="4212"/>
    <lineage>
        <taxon>Eukaryota</taxon>
        <taxon>Viridiplantae</taxon>
        <taxon>Streptophyta</taxon>
        <taxon>Embryophyta</taxon>
        <taxon>Tracheophyta</taxon>
        <taxon>Spermatophyta</taxon>
        <taxon>Magnoliopsida</taxon>
        <taxon>eudicotyledons</taxon>
        <taxon>Gunneridae</taxon>
        <taxon>Pentapetalae</taxon>
        <taxon>asterids</taxon>
        <taxon>campanulids</taxon>
        <taxon>Asterales</taxon>
        <taxon>Asteraceae</taxon>
        <taxon>Asteroideae</taxon>
        <taxon>Heliantheae alliance</taxon>
        <taxon>Heliantheae</taxon>
        <taxon>Ambrosia</taxon>
    </lineage>
</organism>
<dbReference type="Pfam" id="PF13181">
    <property type="entry name" value="TPR_8"/>
    <property type="match status" value="1"/>
</dbReference>
<evidence type="ECO:0000256" key="4">
    <source>
        <dbReference type="SAM" id="Phobius"/>
    </source>
</evidence>
<name>A0AAD5CNH0_AMBAR</name>
<dbReference type="PROSITE" id="PS50005">
    <property type="entry name" value="TPR"/>
    <property type="match status" value="2"/>
</dbReference>
<dbReference type="PROSITE" id="PS50293">
    <property type="entry name" value="TPR_REGION"/>
    <property type="match status" value="1"/>
</dbReference>
<dbReference type="PANTHER" id="PTHR45831:SF2">
    <property type="entry name" value="LD24721P"/>
    <property type="match status" value="1"/>
</dbReference>
<feature type="transmembrane region" description="Helical" evidence="4">
    <location>
        <begin position="283"/>
        <end position="305"/>
    </location>
</feature>
<dbReference type="SMART" id="SM00028">
    <property type="entry name" value="TPR"/>
    <property type="match status" value="2"/>
</dbReference>
<evidence type="ECO:0000313" key="6">
    <source>
        <dbReference type="Proteomes" id="UP001206925"/>
    </source>
</evidence>
<dbReference type="InterPro" id="IPR011990">
    <property type="entry name" value="TPR-like_helical_dom_sf"/>
</dbReference>
<keyword evidence="1" id="KW-0677">Repeat</keyword>
<dbReference type="AlphaFoldDB" id="A0AAD5CNH0"/>
<dbReference type="GO" id="GO:0006620">
    <property type="term" value="P:post-translational protein targeting to endoplasmic reticulum membrane"/>
    <property type="evidence" value="ECO:0007669"/>
    <property type="project" value="TreeGrafter"/>
</dbReference>
<dbReference type="Pfam" id="PF00515">
    <property type="entry name" value="TPR_1"/>
    <property type="match status" value="1"/>
</dbReference>
<accession>A0AAD5CNH0</accession>
<dbReference type="Proteomes" id="UP001206925">
    <property type="component" value="Unassembled WGS sequence"/>
</dbReference>
<dbReference type="SUPFAM" id="SSF48452">
    <property type="entry name" value="TPR-like"/>
    <property type="match status" value="1"/>
</dbReference>
<dbReference type="InterPro" id="IPR019734">
    <property type="entry name" value="TPR_rpt"/>
</dbReference>
<keyword evidence="6" id="KW-1185">Reference proteome</keyword>
<sequence length="464" mass="51899">MILETRIAAPPPPLPLLKLPLIAAHPSFIPRKLPFTPQHFFLQACRREMGTFQIRVPVKLQVGNPRPYDWSKPPLLVLPGHGPGWFVGSVGWVGLGPCSYQILNWVLDRISERKNIDGFSMIDNLPLLIRTENATNEGTRVEQVEDPSVPIQYTHGVLHGRSGMAAYVLMPSILCVLHKGLHRAYVFQIPDKRTNLSLMRFHVALMFRMLPTAVYYLIISTIDADASAPIPSGENGLRNLQKNLINMALFSSGSMTLGNPAVAAASEHMKMNPVYEVGELFELGIQLSYLLLLLGLLGVGTFFVIRQVLVRRELDLSAKELQEQVRSGDASSMELFELGAVMLRRKFYPAATKYLLQAIDKWDGDDQDLAQVYNALGVSYVRDGKTDKGISMLETAVKIQPGYVTAWNNLGDAYEKKKEYKSALKAFEEALLFDPNNTVARPRRDALKEKVQLYKGVPLKSKQK</sequence>
<dbReference type="InterPro" id="IPR047150">
    <property type="entry name" value="SGT"/>
</dbReference>
<protein>
    <submittedName>
        <fullName evidence="5">Uncharacterized protein</fullName>
    </submittedName>
</protein>
<dbReference type="Gene3D" id="1.25.40.10">
    <property type="entry name" value="Tetratricopeptide repeat domain"/>
    <property type="match status" value="1"/>
</dbReference>
<dbReference type="GO" id="GO:0060090">
    <property type="term" value="F:molecular adaptor activity"/>
    <property type="evidence" value="ECO:0007669"/>
    <property type="project" value="TreeGrafter"/>
</dbReference>
<keyword evidence="4" id="KW-1133">Transmembrane helix</keyword>
<evidence type="ECO:0000256" key="2">
    <source>
        <dbReference type="ARBA" id="ARBA00022803"/>
    </source>
</evidence>
<proteinExistence type="predicted"/>
<dbReference type="GO" id="GO:0016020">
    <property type="term" value="C:membrane"/>
    <property type="evidence" value="ECO:0007669"/>
    <property type="project" value="TreeGrafter"/>
</dbReference>
<reference evidence="5" key="1">
    <citation type="submission" date="2022-06" db="EMBL/GenBank/DDBJ databases">
        <title>Uncovering the hologenomic basis of an extraordinary plant invasion.</title>
        <authorList>
            <person name="Bieker V.C."/>
            <person name="Martin M.D."/>
            <person name="Gilbert T."/>
            <person name="Hodgins K."/>
            <person name="Battlay P."/>
            <person name="Petersen B."/>
            <person name="Wilson J."/>
        </authorList>
    </citation>
    <scope>NUCLEOTIDE SEQUENCE</scope>
    <source>
        <strain evidence="5">AA19_3_7</strain>
        <tissue evidence="5">Leaf</tissue>
    </source>
</reference>
<evidence type="ECO:0000313" key="5">
    <source>
        <dbReference type="EMBL" id="KAI7744345.1"/>
    </source>
</evidence>